<keyword evidence="1 3" id="KW-0238">DNA-binding</keyword>
<feature type="DNA-binding region" description="HMG box" evidence="3">
    <location>
        <begin position="126"/>
        <end position="193"/>
    </location>
</feature>
<keyword evidence="7" id="KW-1185">Reference proteome</keyword>
<dbReference type="AlphaFoldDB" id="A0A6A6A5G7"/>
<dbReference type="RefSeq" id="XP_033520243.1">
    <property type="nucleotide sequence ID" value="XM_033665235.1"/>
</dbReference>
<dbReference type="InterPro" id="IPR009071">
    <property type="entry name" value="HMG_box_dom"/>
</dbReference>
<dbReference type="InterPro" id="IPR001660">
    <property type="entry name" value="SAM"/>
</dbReference>
<dbReference type="SMART" id="SM00454">
    <property type="entry name" value="SAM"/>
    <property type="match status" value="1"/>
</dbReference>
<feature type="domain" description="HMG box" evidence="5">
    <location>
        <begin position="126"/>
        <end position="193"/>
    </location>
</feature>
<reference evidence="6" key="1">
    <citation type="journal article" date="2020" name="Stud. Mycol.">
        <title>101 Dothideomycetes genomes: a test case for predicting lifestyles and emergence of pathogens.</title>
        <authorList>
            <person name="Haridas S."/>
            <person name="Albert R."/>
            <person name="Binder M."/>
            <person name="Bloem J."/>
            <person name="Labutti K."/>
            <person name="Salamov A."/>
            <person name="Andreopoulos B."/>
            <person name="Baker S."/>
            <person name="Barry K."/>
            <person name="Bills G."/>
            <person name="Bluhm B."/>
            <person name="Cannon C."/>
            <person name="Castanera R."/>
            <person name="Culley D."/>
            <person name="Daum C."/>
            <person name="Ezra D."/>
            <person name="Gonzalez J."/>
            <person name="Henrissat B."/>
            <person name="Kuo A."/>
            <person name="Liang C."/>
            <person name="Lipzen A."/>
            <person name="Lutzoni F."/>
            <person name="Magnuson J."/>
            <person name="Mondo S."/>
            <person name="Nolan M."/>
            <person name="Ohm R."/>
            <person name="Pangilinan J."/>
            <person name="Park H.-J."/>
            <person name="Ramirez L."/>
            <person name="Alfaro M."/>
            <person name="Sun H."/>
            <person name="Tritt A."/>
            <person name="Yoshinaga Y."/>
            <person name="Zwiers L.-H."/>
            <person name="Turgeon B."/>
            <person name="Goodwin S."/>
            <person name="Spatafora J."/>
            <person name="Crous P."/>
            <person name="Grigoriev I."/>
        </authorList>
    </citation>
    <scope>NUCLEOTIDE SEQUENCE</scope>
    <source>
        <strain evidence="6">CBS 119687</strain>
    </source>
</reference>
<feature type="region of interest" description="Disordered" evidence="4">
    <location>
        <begin position="214"/>
        <end position="272"/>
    </location>
</feature>
<dbReference type="SMART" id="SM00398">
    <property type="entry name" value="HMG"/>
    <property type="match status" value="1"/>
</dbReference>
<dbReference type="InterPro" id="IPR036910">
    <property type="entry name" value="HMG_box_dom_sf"/>
</dbReference>
<evidence type="ECO:0000259" key="5">
    <source>
        <dbReference type="PROSITE" id="PS50118"/>
    </source>
</evidence>
<keyword evidence="2 3" id="KW-0539">Nucleus</keyword>
<dbReference type="SUPFAM" id="SSF47769">
    <property type="entry name" value="SAM/Pointed domain"/>
    <property type="match status" value="1"/>
</dbReference>
<dbReference type="GO" id="GO:0005634">
    <property type="term" value="C:nucleus"/>
    <property type="evidence" value="ECO:0007669"/>
    <property type="project" value="UniProtKB-UniRule"/>
</dbReference>
<evidence type="ECO:0000256" key="4">
    <source>
        <dbReference type="SAM" id="MobiDB-lite"/>
    </source>
</evidence>
<evidence type="ECO:0000256" key="1">
    <source>
        <dbReference type="ARBA" id="ARBA00023125"/>
    </source>
</evidence>
<dbReference type="Proteomes" id="UP000799771">
    <property type="component" value="Unassembled WGS sequence"/>
</dbReference>
<protein>
    <recommendedName>
        <fullName evidence="5">HMG box domain-containing protein</fullName>
    </recommendedName>
</protein>
<dbReference type="OrthoDB" id="1919336at2759"/>
<dbReference type="SUPFAM" id="SSF47095">
    <property type="entry name" value="HMG-box"/>
    <property type="match status" value="1"/>
</dbReference>
<evidence type="ECO:0000256" key="2">
    <source>
        <dbReference type="ARBA" id="ARBA00023242"/>
    </source>
</evidence>
<dbReference type="PANTHER" id="PTHR46040:SF3">
    <property type="entry name" value="HIGH MOBILITY GROUP PROTEIN 2"/>
    <property type="match status" value="1"/>
</dbReference>
<evidence type="ECO:0000313" key="7">
    <source>
        <dbReference type="Proteomes" id="UP000799771"/>
    </source>
</evidence>
<feature type="compositionally biased region" description="Low complexity" evidence="4">
    <location>
        <begin position="218"/>
        <end position="234"/>
    </location>
</feature>
<dbReference type="PANTHER" id="PTHR46040">
    <property type="entry name" value="HIGH MOBILITY GROUP PROTEIN 2"/>
    <property type="match status" value="1"/>
</dbReference>
<dbReference type="CDD" id="cd09487">
    <property type="entry name" value="SAM_superfamily"/>
    <property type="match status" value="1"/>
</dbReference>
<sequence length="755" mass="84843">MDYGFSAEPAVDVLELSTTLARLGLGQYGESLRENGFEDWESVTNITETDMVELGFKLGDRRKLQRAIRKYVDSSAPPAEHEAKNIPLPSEGPPSVEGYSKTSPSSKVARVTRPYRWRPRPDPNAPQKPKTAYVVFGEHVRQDPALGPSSFTDLAKVTGKRWRELSDEERGSVWEIPATKKLQEYKEEFMQYKQSENHQMYQTYLEKFKQRLNNQEPTTSSVTKAASTSQAVTSGSKHALQAQDRPEVTREDSSDTKYMGREGESQDTIPPVNSGMAEVRQVAKALGISLHHMRVNAYPSEESTTKAVESFLQGTGSLLYLWKRDEALSLVKSVYRSQPGSIPAHATEVFAMSAVGSYCDGEPHTSLSQETFLHFFLYMLSSPPEISNLSRMRLFACLAICRFTNSVESARSLMLSALDIGRQTFTSSSFIAETPEEKIRYWWYIFRSIVFLESWFAYNTSHESRVTNQDLNLYHPPTSHAEQDLDVFQERVGELGQLAAYIALDLKTATQPSAAQAQLHFESLNGWHRTLPPPMQLSRLSLANPLSLNWQSKRSLLQLHILFLGLCIEPYRSGLIDLGRLRLGISPLEPETLHTLKSVEKQCVMAARQSARVASLLQTDNLIRSRCWVSVYTCFTGCTVLLFSASQKLVEFLAEEVGQELSYASSHLNVLSLCSYDNEIARKLYIPLQIIFNDIREIAVSPVYRSMRASQTFVKDVVLVPGSSSDADEGVAEVGRNIVDLTERIMSLLQESLSF</sequence>
<feature type="region of interest" description="Disordered" evidence="4">
    <location>
        <begin position="73"/>
        <end position="129"/>
    </location>
</feature>
<evidence type="ECO:0000256" key="3">
    <source>
        <dbReference type="PROSITE-ProRule" id="PRU00267"/>
    </source>
</evidence>
<name>A0A6A6A5G7_9PLEO</name>
<dbReference type="InterPro" id="IPR051965">
    <property type="entry name" value="ChromReg_NeuronalGeneExpr"/>
</dbReference>
<gene>
    <name evidence="6" type="ORF">P153DRAFT_324148</name>
</gene>
<accession>A0A6A6A5G7</accession>
<dbReference type="EMBL" id="ML977515">
    <property type="protein sequence ID" value="KAF2125851.1"/>
    <property type="molecule type" value="Genomic_DNA"/>
</dbReference>
<dbReference type="InterPro" id="IPR013761">
    <property type="entry name" value="SAM/pointed_sf"/>
</dbReference>
<dbReference type="GeneID" id="54405667"/>
<evidence type="ECO:0000313" key="6">
    <source>
        <dbReference type="EMBL" id="KAF2125851.1"/>
    </source>
</evidence>
<dbReference type="Pfam" id="PF00536">
    <property type="entry name" value="SAM_1"/>
    <property type="match status" value="1"/>
</dbReference>
<feature type="compositionally biased region" description="Basic and acidic residues" evidence="4">
    <location>
        <begin position="244"/>
        <end position="264"/>
    </location>
</feature>
<dbReference type="GO" id="GO:0010468">
    <property type="term" value="P:regulation of gene expression"/>
    <property type="evidence" value="ECO:0007669"/>
    <property type="project" value="TreeGrafter"/>
</dbReference>
<dbReference type="Gene3D" id="1.10.150.50">
    <property type="entry name" value="Transcription Factor, Ets-1"/>
    <property type="match status" value="1"/>
</dbReference>
<organism evidence="6 7">
    <name type="scientific">Dothidotthia symphoricarpi CBS 119687</name>
    <dbReference type="NCBI Taxonomy" id="1392245"/>
    <lineage>
        <taxon>Eukaryota</taxon>
        <taxon>Fungi</taxon>
        <taxon>Dikarya</taxon>
        <taxon>Ascomycota</taxon>
        <taxon>Pezizomycotina</taxon>
        <taxon>Dothideomycetes</taxon>
        <taxon>Pleosporomycetidae</taxon>
        <taxon>Pleosporales</taxon>
        <taxon>Dothidotthiaceae</taxon>
        <taxon>Dothidotthia</taxon>
    </lineage>
</organism>
<dbReference type="Gene3D" id="1.10.30.10">
    <property type="entry name" value="High mobility group box domain"/>
    <property type="match status" value="1"/>
</dbReference>
<proteinExistence type="predicted"/>
<dbReference type="PROSITE" id="PS50118">
    <property type="entry name" value="HMG_BOX_2"/>
    <property type="match status" value="1"/>
</dbReference>
<dbReference type="CDD" id="cd12148">
    <property type="entry name" value="fungal_TF_MHR"/>
    <property type="match status" value="1"/>
</dbReference>
<dbReference type="GO" id="GO:0003677">
    <property type="term" value="F:DNA binding"/>
    <property type="evidence" value="ECO:0007669"/>
    <property type="project" value="UniProtKB-UniRule"/>
</dbReference>